<dbReference type="EMBL" id="SNRY01001544">
    <property type="protein sequence ID" value="KAA6330137.1"/>
    <property type="molecule type" value="Genomic_DNA"/>
</dbReference>
<organism evidence="1">
    <name type="scientific">termite gut metagenome</name>
    <dbReference type="NCBI Taxonomy" id="433724"/>
    <lineage>
        <taxon>unclassified sequences</taxon>
        <taxon>metagenomes</taxon>
        <taxon>organismal metagenomes</taxon>
    </lineage>
</organism>
<dbReference type="AlphaFoldDB" id="A0A5J4R7S0"/>
<proteinExistence type="predicted"/>
<sequence length="200" mass="24409">MVDFSANQSIDTLQAIYNKFVELFPTEKCNTKYEKTMKLLLLHYKDKNNDLFWNRVSPWYYENYDCSEWRRIIRRSIFGKVFTEIFDADNKCIIDDTLQKKKEEFYSENNSIDKIRKYDLSKQKQLIIYSDLVNIWEYGNIAFNGKLSENETRIFSNELRIFSLKSNFKNYNYKEFWKEVKDKNIDEELQKILDKYQIQC</sequence>
<comment type="caution">
    <text evidence="1">The sequence shown here is derived from an EMBL/GenBank/DDBJ whole genome shotgun (WGS) entry which is preliminary data.</text>
</comment>
<reference evidence="1" key="1">
    <citation type="submission" date="2019-03" db="EMBL/GenBank/DDBJ databases">
        <title>Single cell metagenomics reveals metabolic interactions within the superorganism composed of flagellate Streblomastix strix and complex community of Bacteroidetes bacteria on its surface.</title>
        <authorList>
            <person name="Treitli S.C."/>
            <person name="Kolisko M."/>
            <person name="Husnik F."/>
            <person name="Keeling P."/>
            <person name="Hampl V."/>
        </authorList>
    </citation>
    <scope>NUCLEOTIDE SEQUENCE</scope>
    <source>
        <strain evidence="1">STM</strain>
    </source>
</reference>
<gene>
    <name evidence="1" type="ORF">EZS27_021124</name>
</gene>
<accession>A0A5J4R7S0</accession>
<name>A0A5J4R7S0_9ZZZZ</name>
<protein>
    <submittedName>
        <fullName evidence="1">Uncharacterized protein</fullName>
    </submittedName>
</protein>
<evidence type="ECO:0000313" key="1">
    <source>
        <dbReference type="EMBL" id="KAA6330137.1"/>
    </source>
</evidence>